<protein>
    <recommendedName>
        <fullName evidence="10">Bromo domain-containing protein</fullName>
    </recommendedName>
</protein>
<comment type="subcellular location">
    <subcellularLocation>
        <location evidence="1">Nucleus</location>
    </subcellularLocation>
</comment>
<dbReference type="InterPro" id="IPR018359">
    <property type="entry name" value="Bromodomain_CS"/>
</dbReference>
<dbReference type="Pfam" id="PF00439">
    <property type="entry name" value="Bromodomain"/>
    <property type="match status" value="2"/>
</dbReference>
<dbReference type="InterPro" id="IPR001487">
    <property type="entry name" value="Bromodomain"/>
</dbReference>
<dbReference type="SMART" id="SM00297">
    <property type="entry name" value="BROMO"/>
    <property type="match status" value="2"/>
</dbReference>
<dbReference type="HOGENOM" id="CLU_035525_0_0_1"/>
<dbReference type="OMA" id="FQCKLFV"/>
<evidence type="ECO:0000256" key="8">
    <source>
        <dbReference type="PROSITE-ProRule" id="PRU00035"/>
    </source>
</evidence>
<feature type="compositionally biased region" description="Acidic residues" evidence="9">
    <location>
        <begin position="330"/>
        <end position="342"/>
    </location>
</feature>
<dbReference type="PROSITE" id="PS50014">
    <property type="entry name" value="BROMODOMAIN_2"/>
    <property type="match status" value="2"/>
</dbReference>
<dbReference type="GeneID" id="18869939"/>
<dbReference type="OrthoDB" id="1742084at2759"/>
<keyword evidence="2" id="KW-0677">Repeat</keyword>
<dbReference type="EMBL" id="GL996501">
    <property type="protein sequence ID" value="EGW33631.1"/>
    <property type="molecule type" value="Genomic_DNA"/>
</dbReference>
<keyword evidence="7" id="KW-0539">Nucleus</keyword>
<dbReference type="RefSeq" id="XP_007375146.1">
    <property type="nucleotide sequence ID" value="XM_007375084.1"/>
</dbReference>
<keyword evidence="6" id="KW-0804">Transcription</keyword>
<dbReference type="InterPro" id="IPR037382">
    <property type="entry name" value="Rsc/polybromo"/>
</dbReference>
<dbReference type="InterPro" id="IPR036427">
    <property type="entry name" value="Bromodomain-like_sf"/>
</dbReference>
<feature type="compositionally biased region" description="Low complexity" evidence="9">
    <location>
        <begin position="8"/>
        <end position="23"/>
    </location>
</feature>
<keyword evidence="3" id="KW-0156">Chromatin regulator</keyword>
<feature type="region of interest" description="Disordered" evidence="9">
    <location>
        <begin position="308"/>
        <end position="348"/>
    </location>
</feature>
<keyword evidence="12" id="KW-1185">Reference proteome</keyword>
<keyword evidence="5 8" id="KW-0103">Bromodomain</keyword>
<dbReference type="PANTHER" id="PTHR16062:SF19">
    <property type="entry name" value="PROTEIN POLYBROMO-1"/>
    <property type="match status" value="1"/>
</dbReference>
<dbReference type="PANTHER" id="PTHR16062">
    <property type="entry name" value="SWI/SNF-RELATED"/>
    <property type="match status" value="1"/>
</dbReference>
<dbReference type="GO" id="GO:0006368">
    <property type="term" value="P:transcription elongation by RNA polymerase II"/>
    <property type="evidence" value="ECO:0007669"/>
    <property type="project" value="TreeGrafter"/>
</dbReference>
<evidence type="ECO:0000256" key="9">
    <source>
        <dbReference type="SAM" id="MobiDB-lite"/>
    </source>
</evidence>
<dbReference type="Gene3D" id="1.20.920.10">
    <property type="entry name" value="Bromodomain-like"/>
    <property type="match status" value="2"/>
</dbReference>
<sequence length="594" mass="68011">MAPKRKAASASAGSAKKSKQPSSHSTEDLKQFFQSTLTLVMNLREEENDEQMAFPFVKLPSKKLYPDYYQIIDQPISLSDIQKRIKTYTTCDEFLADFQLLLDNATKYNNADSWIVINANKIVEFVKDQVKEFENSSVKTEEEHHPKIKLKLKKKEVKEEPQQQEEVGITNADLPDLCLGILNDVIDHEFDDEGVISAPFIEDVDTDYYSDYLDFVTKPMSFNKVIQLIEKKKLFNSKASVSDNLQKFHETTALIFNNARLYNDESAQIHQDANMLEEYFDEKFNELKTKAEGSSKLKLKISKPKLKLSVHKEETPKKPRKKKEVKPKEEDEDEVVEEEDVADEVKTEPVEKKEAKQIIVEPSIHNTLGKTLPLLPRESSIIQETSIFSSVPVSTQIAQYVQQKTIPNNLLPLPRNQDIKKSLFPTQPLHSMATIFEYKVPANGYTSQSYTVALPNDISPFVSFKASLHNLLYEVKREDLVNGHGYLNSTSDEEFQCKLFVNDEEVTNANDCFEEKRTDDDVLGVQYDVKLSYGLNVLSFECKVAPHLSKQIKPTAVSEPNEEIAGRHTRHQLQQMKMSWDVEKITFYVVCNNA</sequence>
<evidence type="ECO:0000313" key="11">
    <source>
        <dbReference type="EMBL" id="EGW33631.1"/>
    </source>
</evidence>
<accession>G3AKM6</accession>
<evidence type="ECO:0000256" key="3">
    <source>
        <dbReference type="ARBA" id="ARBA00022853"/>
    </source>
</evidence>
<evidence type="ECO:0000313" key="12">
    <source>
        <dbReference type="Proteomes" id="UP000000709"/>
    </source>
</evidence>
<feature type="domain" description="Bromo" evidence="10">
    <location>
        <begin position="192"/>
        <end position="270"/>
    </location>
</feature>
<dbReference type="KEGG" id="spaa:SPAPADRAFT_136071"/>
<evidence type="ECO:0000256" key="5">
    <source>
        <dbReference type="ARBA" id="ARBA00023117"/>
    </source>
</evidence>
<evidence type="ECO:0000256" key="2">
    <source>
        <dbReference type="ARBA" id="ARBA00022737"/>
    </source>
</evidence>
<dbReference type="PROSITE" id="PS00633">
    <property type="entry name" value="BROMODOMAIN_1"/>
    <property type="match status" value="1"/>
</dbReference>
<feature type="region of interest" description="Disordered" evidence="9">
    <location>
        <begin position="1"/>
        <end position="28"/>
    </location>
</feature>
<name>G3AKM6_SPAPN</name>
<dbReference type="Proteomes" id="UP000000709">
    <property type="component" value="Unassembled WGS sequence"/>
</dbReference>
<dbReference type="SUPFAM" id="SSF47370">
    <property type="entry name" value="Bromodomain"/>
    <property type="match status" value="2"/>
</dbReference>
<reference evidence="11 12" key="1">
    <citation type="journal article" date="2011" name="Proc. Natl. Acad. Sci. U.S.A.">
        <title>Comparative genomics of xylose-fermenting fungi for enhanced biofuel production.</title>
        <authorList>
            <person name="Wohlbach D.J."/>
            <person name="Kuo A."/>
            <person name="Sato T.K."/>
            <person name="Potts K.M."/>
            <person name="Salamov A.A."/>
            <person name="LaButti K.M."/>
            <person name="Sun H."/>
            <person name="Clum A."/>
            <person name="Pangilinan J.L."/>
            <person name="Lindquist E.A."/>
            <person name="Lucas S."/>
            <person name="Lapidus A."/>
            <person name="Jin M."/>
            <person name="Gunawan C."/>
            <person name="Balan V."/>
            <person name="Dale B.E."/>
            <person name="Jeffries T.W."/>
            <person name="Zinkel R."/>
            <person name="Barry K.W."/>
            <person name="Grigoriev I.V."/>
            <person name="Gasch A.P."/>
        </authorList>
    </citation>
    <scope>NUCLEOTIDE SEQUENCE [LARGE SCALE GENOMIC DNA]</scope>
    <source>
        <strain evidence="12">NRRL Y-27907 / 11-Y1</strain>
    </source>
</reference>
<dbReference type="eggNOG" id="KOG1827">
    <property type="taxonomic scope" value="Eukaryota"/>
</dbReference>
<dbReference type="InParanoid" id="G3AKM6"/>
<dbReference type="STRING" id="619300.G3AKM6"/>
<dbReference type="PRINTS" id="PR00503">
    <property type="entry name" value="BROMODOMAIN"/>
</dbReference>
<dbReference type="GO" id="GO:0006338">
    <property type="term" value="P:chromatin remodeling"/>
    <property type="evidence" value="ECO:0007669"/>
    <property type="project" value="InterPro"/>
</dbReference>
<gene>
    <name evidence="11" type="ORF">SPAPADRAFT_136071</name>
</gene>
<proteinExistence type="predicted"/>
<evidence type="ECO:0000256" key="7">
    <source>
        <dbReference type="ARBA" id="ARBA00023242"/>
    </source>
</evidence>
<dbReference type="GO" id="GO:0003682">
    <property type="term" value="F:chromatin binding"/>
    <property type="evidence" value="ECO:0007669"/>
    <property type="project" value="TreeGrafter"/>
</dbReference>
<evidence type="ECO:0000256" key="6">
    <source>
        <dbReference type="ARBA" id="ARBA00023163"/>
    </source>
</evidence>
<dbReference type="AlphaFoldDB" id="G3AKM6"/>
<evidence type="ECO:0000256" key="1">
    <source>
        <dbReference type="ARBA" id="ARBA00004123"/>
    </source>
</evidence>
<keyword evidence="4" id="KW-0805">Transcription regulation</keyword>
<dbReference type="GO" id="GO:0016586">
    <property type="term" value="C:RSC-type complex"/>
    <property type="evidence" value="ECO:0007669"/>
    <property type="project" value="InterPro"/>
</dbReference>
<evidence type="ECO:0000256" key="4">
    <source>
        <dbReference type="ARBA" id="ARBA00023015"/>
    </source>
</evidence>
<dbReference type="CDD" id="cd04369">
    <property type="entry name" value="Bromodomain"/>
    <property type="match status" value="2"/>
</dbReference>
<evidence type="ECO:0000259" key="10">
    <source>
        <dbReference type="PROSITE" id="PS50014"/>
    </source>
</evidence>
<feature type="domain" description="Bromo" evidence="10">
    <location>
        <begin position="48"/>
        <end position="116"/>
    </location>
</feature>
<organism evidence="12">
    <name type="scientific">Spathaspora passalidarum (strain NRRL Y-27907 / 11-Y1)</name>
    <dbReference type="NCBI Taxonomy" id="619300"/>
    <lineage>
        <taxon>Eukaryota</taxon>
        <taxon>Fungi</taxon>
        <taxon>Dikarya</taxon>
        <taxon>Ascomycota</taxon>
        <taxon>Saccharomycotina</taxon>
        <taxon>Pichiomycetes</taxon>
        <taxon>Debaryomycetaceae</taxon>
        <taxon>Spathaspora</taxon>
    </lineage>
</organism>